<sequence length="174" mass="19103">MAPPAGDRPGHPPDRPRLREPPGSTRQLPPDAGAWARPCTERRPCTAERGRSRERVHRQLTEAATAWQQLDRDGGALHRGVRLTLATGLDRPSPTDLESAFLDAGVAARAAEEAAVRRRARLRRQAVALLTVLLLVATATAVRAVRARRIADAQRDIAVSRELWGRVRGGRRLC</sequence>
<feature type="compositionally biased region" description="Basic and acidic residues" evidence="1">
    <location>
        <begin position="8"/>
        <end position="20"/>
    </location>
</feature>
<evidence type="ECO:0000256" key="2">
    <source>
        <dbReference type="SAM" id="Phobius"/>
    </source>
</evidence>
<name>A0ABN3C1C6_9ACTN</name>
<keyword evidence="2" id="KW-0812">Transmembrane</keyword>
<feature type="compositionally biased region" description="Basic and acidic residues" evidence="1">
    <location>
        <begin position="39"/>
        <end position="54"/>
    </location>
</feature>
<comment type="caution">
    <text evidence="3">The sequence shown here is derived from an EMBL/GenBank/DDBJ whole genome shotgun (WGS) entry which is preliminary data.</text>
</comment>
<organism evidence="3 4">
    <name type="scientific">Streptomyces bangladeshensis</name>
    <dbReference type="NCBI Taxonomy" id="295352"/>
    <lineage>
        <taxon>Bacteria</taxon>
        <taxon>Bacillati</taxon>
        <taxon>Actinomycetota</taxon>
        <taxon>Actinomycetes</taxon>
        <taxon>Kitasatosporales</taxon>
        <taxon>Streptomycetaceae</taxon>
        <taxon>Streptomyces</taxon>
    </lineage>
</organism>
<evidence type="ECO:0000313" key="4">
    <source>
        <dbReference type="Proteomes" id="UP001501391"/>
    </source>
</evidence>
<evidence type="ECO:0000313" key="3">
    <source>
        <dbReference type="EMBL" id="GAA2202842.1"/>
    </source>
</evidence>
<reference evidence="3 4" key="1">
    <citation type="journal article" date="2019" name="Int. J. Syst. Evol. Microbiol.">
        <title>The Global Catalogue of Microorganisms (GCM) 10K type strain sequencing project: providing services to taxonomists for standard genome sequencing and annotation.</title>
        <authorList>
            <consortium name="The Broad Institute Genomics Platform"/>
            <consortium name="The Broad Institute Genome Sequencing Center for Infectious Disease"/>
            <person name="Wu L."/>
            <person name="Ma J."/>
        </authorList>
    </citation>
    <scope>NUCLEOTIDE SEQUENCE [LARGE SCALE GENOMIC DNA]</scope>
    <source>
        <strain evidence="3 4">JCM 14924</strain>
    </source>
</reference>
<feature type="region of interest" description="Disordered" evidence="1">
    <location>
        <begin position="1"/>
        <end position="54"/>
    </location>
</feature>
<dbReference type="Proteomes" id="UP001501391">
    <property type="component" value="Unassembled WGS sequence"/>
</dbReference>
<dbReference type="EMBL" id="BAAAOQ010000025">
    <property type="protein sequence ID" value="GAA2202842.1"/>
    <property type="molecule type" value="Genomic_DNA"/>
</dbReference>
<keyword evidence="2" id="KW-0472">Membrane</keyword>
<accession>A0ABN3C1C6</accession>
<keyword evidence="4" id="KW-1185">Reference proteome</keyword>
<proteinExistence type="predicted"/>
<evidence type="ECO:0000256" key="1">
    <source>
        <dbReference type="SAM" id="MobiDB-lite"/>
    </source>
</evidence>
<keyword evidence="2" id="KW-1133">Transmembrane helix</keyword>
<gene>
    <name evidence="3" type="ORF">GCM10009787_63460</name>
</gene>
<feature type="transmembrane region" description="Helical" evidence="2">
    <location>
        <begin position="126"/>
        <end position="145"/>
    </location>
</feature>
<protein>
    <submittedName>
        <fullName evidence="3">Uncharacterized protein</fullName>
    </submittedName>
</protein>